<accession>A0A645GLV1</accession>
<reference evidence="1" key="1">
    <citation type="submission" date="2019-08" db="EMBL/GenBank/DDBJ databases">
        <authorList>
            <person name="Kucharzyk K."/>
            <person name="Murdoch R.W."/>
            <person name="Higgins S."/>
            <person name="Loffler F."/>
        </authorList>
    </citation>
    <scope>NUCLEOTIDE SEQUENCE</scope>
</reference>
<dbReference type="AlphaFoldDB" id="A0A645GLV1"/>
<comment type="caution">
    <text evidence="1">The sequence shown here is derived from an EMBL/GenBank/DDBJ whole genome shotgun (WGS) entry which is preliminary data.</text>
</comment>
<proteinExistence type="predicted"/>
<name>A0A645GLV1_9ZZZZ</name>
<evidence type="ECO:0000313" key="1">
    <source>
        <dbReference type="EMBL" id="MPN27695.1"/>
    </source>
</evidence>
<sequence length="104" mass="11604">MLFIDDKTAADGVVGFAVNDDIAVIRMDLHAVFVQRQVAVMKTHAVVLGEIHFVLTVRQQQATARLYVADETWDTINIHGGWLIACQTHNNGDIGVVTFTRERQ</sequence>
<organism evidence="1">
    <name type="scientific">bioreactor metagenome</name>
    <dbReference type="NCBI Taxonomy" id="1076179"/>
    <lineage>
        <taxon>unclassified sequences</taxon>
        <taxon>metagenomes</taxon>
        <taxon>ecological metagenomes</taxon>
    </lineage>
</organism>
<dbReference type="EMBL" id="VSSQ01077685">
    <property type="protein sequence ID" value="MPN27695.1"/>
    <property type="molecule type" value="Genomic_DNA"/>
</dbReference>
<protein>
    <submittedName>
        <fullName evidence="1">Uncharacterized protein</fullName>
    </submittedName>
</protein>
<gene>
    <name evidence="1" type="ORF">SDC9_175129</name>
</gene>